<sequence>MIKFPPLYLKFLEDIGDEECIDVFNEMGAGAYLYGRASLAERNETYEIALYEPGFYMIGQDGDLGFFIKLNSDDAIYINDLGALGSVPMRIVGRDIFAFIKKIKDGGNIFS</sequence>
<gene>
    <name evidence="1" type="ORF">CRECT_1836</name>
</gene>
<proteinExistence type="predicted"/>
<dbReference type="EMBL" id="CP012543">
    <property type="protein sequence ID" value="QCD47456.1"/>
    <property type="molecule type" value="Genomic_DNA"/>
</dbReference>
<organism evidence="1 2">
    <name type="scientific">Campylobacter rectus</name>
    <name type="common">Wolinella recta</name>
    <dbReference type="NCBI Taxonomy" id="203"/>
    <lineage>
        <taxon>Bacteria</taxon>
        <taxon>Pseudomonadati</taxon>
        <taxon>Campylobacterota</taxon>
        <taxon>Epsilonproteobacteria</taxon>
        <taxon>Campylobacterales</taxon>
        <taxon>Campylobacteraceae</taxon>
        <taxon>Campylobacter</taxon>
    </lineage>
</organism>
<dbReference type="InterPro" id="IPR037883">
    <property type="entry name" value="Knr4/Smi1-like_sf"/>
</dbReference>
<dbReference type="SUPFAM" id="SSF160631">
    <property type="entry name" value="SMI1/KNR4-like"/>
    <property type="match status" value="1"/>
</dbReference>
<reference evidence="1 2" key="1">
    <citation type="submission" date="2016-07" db="EMBL/GenBank/DDBJ databases">
        <title>Comparative genomics of the Campylobacter concisus group.</title>
        <authorList>
            <person name="Miller W.G."/>
            <person name="Yee E."/>
            <person name="Chapman M.H."/>
            <person name="Huynh S."/>
            <person name="Bono J.L."/>
            <person name="On S.L.W."/>
            <person name="StLeger J."/>
            <person name="Foster G."/>
            <person name="Parker C.T."/>
        </authorList>
    </citation>
    <scope>NUCLEOTIDE SEQUENCE [LARGE SCALE GENOMIC DNA]</scope>
    <source>
        <strain evidence="1 2">ATCC 33238</strain>
    </source>
</reference>
<dbReference type="AlphaFoldDB" id="A0A6G5QPS3"/>
<evidence type="ECO:0000313" key="1">
    <source>
        <dbReference type="EMBL" id="QCD47456.1"/>
    </source>
</evidence>
<dbReference type="KEGG" id="crx:CRECT_1836"/>
<accession>A0A6G5QPS3</accession>
<protein>
    <recommendedName>
        <fullName evidence="3">SMI1/KNR4 family protein</fullName>
    </recommendedName>
</protein>
<dbReference type="RefSeq" id="WP_004318600.1">
    <property type="nucleotide sequence ID" value="NZ_CP012543.1"/>
</dbReference>
<evidence type="ECO:0000313" key="2">
    <source>
        <dbReference type="Proteomes" id="UP000502377"/>
    </source>
</evidence>
<dbReference type="Proteomes" id="UP000502377">
    <property type="component" value="Chromosome"/>
</dbReference>
<name>A0A6G5QPS3_CAMRE</name>
<dbReference type="Gene3D" id="3.40.1580.10">
    <property type="entry name" value="SMI1/KNR4-like"/>
    <property type="match status" value="1"/>
</dbReference>
<evidence type="ECO:0008006" key="3">
    <source>
        <dbReference type="Google" id="ProtNLM"/>
    </source>
</evidence>